<dbReference type="OrthoDB" id="694390at2759"/>
<dbReference type="SUPFAM" id="SSF57850">
    <property type="entry name" value="RING/U-box"/>
    <property type="match status" value="1"/>
</dbReference>
<comment type="caution">
    <text evidence="8">The sequence shown here is derived from an EMBL/GenBank/DDBJ whole genome shotgun (WGS) entry which is preliminary data.</text>
</comment>
<keyword evidence="5" id="KW-0862">Zinc</keyword>
<organism evidence="8 9">
    <name type="scientific">Eragrostis curvula</name>
    <name type="common">weeping love grass</name>
    <dbReference type="NCBI Taxonomy" id="38414"/>
    <lineage>
        <taxon>Eukaryota</taxon>
        <taxon>Viridiplantae</taxon>
        <taxon>Streptophyta</taxon>
        <taxon>Embryophyta</taxon>
        <taxon>Tracheophyta</taxon>
        <taxon>Spermatophyta</taxon>
        <taxon>Magnoliopsida</taxon>
        <taxon>Liliopsida</taxon>
        <taxon>Poales</taxon>
        <taxon>Poaceae</taxon>
        <taxon>PACMAD clade</taxon>
        <taxon>Chloridoideae</taxon>
        <taxon>Eragrostideae</taxon>
        <taxon>Eragrostidinae</taxon>
        <taxon>Eragrostis</taxon>
    </lineage>
</organism>
<dbReference type="PANTHER" id="PTHR14155:SF529">
    <property type="entry name" value="OS06G0534900 PROTEIN"/>
    <property type="match status" value="1"/>
</dbReference>
<protein>
    <recommendedName>
        <fullName evidence="2">RING-type E3 ubiquitin transferase</fullName>
        <ecNumber evidence="2">2.3.2.27</ecNumber>
    </recommendedName>
</protein>
<sequence length="126" mass="13526">MCRLNVALLHRCACGLSNTTIGALPTFAYRPPDDGDGGIGKSRGSAVLCAVRLEDVQTGEIVRQLPACNHLFHADCGSAWLRAHRTCALPLRAHHAVERHSGEGLGHSCNRVLLRRRDAAGVIVDP</sequence>
<evidence type="ECO:0000313" key="9">
    <source>
        <dbReference type="Proteomes" id="UP000324897"/>
    </source>
</evidence>
<name>A0A5J9TBI9_9POAL</name>
<keyword evidence="4" id="KW-0863">Zinc-finger</keyword>
<evidence type="ECO:0000256" key="1">
    <source>
        <dbReference type="ARBA" id="ARBA00000900"/>
    </source>
</evidence>
<dbReference type="EC" id="2.3.2.27" evidence="2"/>
<gene>
    <name evidence="8" type="ORF">EJB05_42103</name>
</gene>
<evidence type="ECO:0000256" key="2">
    <source>
        <dbReference type="ARBA" id="ARBA00012483"/>
    </source>
</evidence>
<feature type="non-terminal residue" evidence="8">
    <location>
        <position position="1"/>
    </location>
</feature>
<feature type="domain" description="RING-type" evidence="7">
    <location>
        <begin position="49"/>
        <end position="88"/>
    </location>
</feature>
<evidence type="ECO:0000256" key="4">
    <source>
        <dbReference type="ARBA" id="ARBA00022771"/>
    </source>
</evidence>
<comment type="similarity">
    <text evidence="6">Belongs to the RING-type zinc finger family. ATL subfamily.</text>
</comment>
<dbReference type="PANTHER" id="PTHR14155">
    <property type="entry name" value="RING FINGER DOMAIN-CONTAINING"/>
    <property type="match status" value="1"/>
</dbReference>
<dbReference type="InterPro" id="IPR053238">
    <property type="entry name" value="RING-H2_zinc_finger"/>
</dbReference>
<dbReference type="Pfam" id="PF13639">
    <property type="entry name" value="zf-RING_2"/>
    <property type="match status" value="1"/>
</dbReference>
<dbReference type="GO" id="GO:0008270">
    <property type="term" value="F:zinc ion binding"/>
    <property type="evidence" value="ECO:0007669"/>
    <property type="project" value="UniProtKB-KW"/>
</dbReference>
<dbReference type="AlphaFoldDB" id="A0A5J9TBI9"/>
<proteinExistence type="inferred from homology"/>
<evidence type="ECO:0000256" key="5">
    <source>
        <dbReference type="ARBA" id="ARBA00022833"/>
    </source>
</evidence>
<evidence type="ECO:0000256" key="6">
    <source>
        <dbReference type="ARBA" id="ARBA00024209"/>
    </source>
</evidence>
<keyword evidence="3" id="KW-0479">Metal-binding</keyword>
<evidence type="ECO:0000259" key="7">
    <source>
        <dbReference type="Pfam" id="PF13639"/>
    </source>
</evidence>
<comment type="catalytic activity">
    <reaction evidence="1">
        <text>S-ubiquitinyl-[E2 ubiquitin-conjugating enzyme]-L-cysteine + [acceptor protein]-L-lysine = [E2 ubiquitin-conjugating enzyme]-L-cysteine + N(6)-ubiquitinyl-[acceptor protein]-L-lysine.</text>
        <dbReference type="EC" id="2.3.2.27"/>
    </reaction>
</comment>
<dbReference type="Proteomes" id="UP000324897">
    <property type="component" value="Chromosome 3"/>
</dbReference>
<dbReference type="Gramene" id="TVU08692">
    <property type="protein sequence ID" value="TVU08692"/>
    <property type="gene ID" value="EJB05_42103"/>
</dbReference>
<dbReference type="InterPro" id="IPR001841">
    <property type="entry name" value="Znf_RING"/>
</dbReference>
<dbReference type="EMBL" id="RWGY01000039">
    <property type="protein sequence ID" value="TVU08692.1"/>
    <property type="molecule type" value="Genomic_DNA"/>
</dbReference>
<dbReference type="InterPro" id="IPR013083">
    <property type="entry name" value="Znf_RING/FYVE/PHD"/>
</dbReference>
<dbReference type="Gene3D" id="3.30.40.10">
    <property type="entry name" value="Zinc/RING finger domain, C3HC4 (zinc finger)"/>
    <property type="match status" value="1"/>
</dbReference>
<keyword evidence="9" id="KW-1185">Reference proteome</keyword>
<evidence type="ECO:0000256" key="3">
    <source>
        <dbReference type="ARBA" id="ARBA00022723"/>
    </source>
</evidence>
<accession>A0A5J9TBI9</accession>
<reference evidence="8 9" key="1">
    <citation type="journal article" date="2019" name="Sci. Rep.">
        <title>A high-quality genome of Eragrostis curvula grass provides insights into Poaceae evolution and supports new strategies to enhance forage quality.</title>
        <authorList>
            <person name="Carballo J."/>
            <person name="Santos B.A.C.M."/>
            <person name="Zappacosta D."/>
            <person name="Garbus I."/>
            <person name="Selva J.P."/>
            <person name="Gallo C.A."/>
            <person name="Diaz A."/>
            <person name="Albertini E."/>
            <person name="Caccamo M."/>
            <person name="Echenique V."/>
        </authorList>
    </citation>
    <scope>NUCLEOTIDE SEQUENCE [LARGE SCALE GENOMIC DNA]</scope>
    <source>
        <strain evidence="9">cv. Victoria</strain>
        <tissue evidence="8">Leaf</tissue>
    </source>
</reference>
<dbReference type="GO" id="GO:0061630">
    <property type="term" value="F:ubiquitin protein ligase activity"/>
    <property type="evidence" value="ECO:0007669"/>
    <property type="project" value="UniProtKB-EC"/>
</dbReference>
<evidence type="ECO:0000313" key="8">
    <source>
        <dbReference type="EMBL" id="TVU08692.1"/>
    </source>
</evidence>